<evidence type="ECO:0000259" key="7">
    <source>
        <dbReference type="PROSITE" id="PS50850"/>
    </source>
</evidence>
<keyword evidence="3 6" id="KW-0812">Transmembrane</keyword>
<name>A0A6A6UCI4_9PEZI</name>
<protein>
    <submittedName>
        <fullName evidence="8">MFS general substrate transporter</fullName>
    </submittedName>
</protein>
<dbReference type="InterPro" id="IPR036259">
    <property type="entry name" value="MFS_trans_sf"/>
</dbReference>
<dbReference type="InterPro" id="IPR011701">
    <property type="entry name" value="MFS"/>
</dbReference>
<reference evidence="8" key="1">
    <citation type="journal article" date="2020" name="Stud. Mycol.">
        <title>101 Dothideomycetes genomes: a test case for predicting lifestyles and emergence of pathogens.</title>
        <authorList>
            <person name="Haridas S."/>
            <person name="Albert R."/>
            <person name="Binder M."/>
            <person name="Bloem J."/>
            <person name="Labutti K."/>
            <person name="Salamov A."/>
            <person name="Andreopoulos B."/>
            <person name="Baker S."/>
            <person name="Barry K."/>
            <person name="Bills G."/>
            <person name="Bluhm B."/>
            <person name="Cannon C."/>
            <person name="Castanera R."/>
            <person name="Culley D."/>
            <person name="Daum C."/>
            <person name="Ezra D."/>
            <person name="Gonzalez J."/>
            <person name="Henrissat B."/>
            <person name="Kuo A."/>
            <person name="Liang C."/>
            <person name="Lipzen A."/>
            <person name="Lutzoni F."/>
            <person name="Magnuson J."/>
            <person name="Mondo S."/>
            <person name="Nolan M."/>
            <person name="Ohm R."/>
            <person name="Pangilinan J."/>
            <person name="Park H.-J."/>
            <person name="Ramirez L."/>
            <person name="Alfaro M."/>
            <person name="Sun H."/>
            <person name="Tritt A."/>
            <person name="Yoshinaga Y."/>
            <person name="Zwiers L.-H."/>
            <person name="Turgeon B."/>
            <person name="Goodwin S."/>
            <person name="Spatafora J."/>
            <person name="Crous P."/>
            <person name="Grigoriev I."/>
        </authorList>
    </citation>
    <scope>NUCLEOTIDE SEQUENCE</scope>
    <source>
        <strain evidence="8">CBS 115976</strain>
    </source>
</reference>
<feature type="transmembrane region" description="Helical" evidence="6">
    <location>
        <begin position="78"/>
        <end position="95"/>
    </location>
</feature>
<dbReference type="PANTHER" id="PTHR23501">
    <property type="entry name" value="MAJOR FACILITATOR SUPERFAMILY"/>
    <property type="match status" value="1"/>
</dbReference>
<dbReference type="GO" id="GO:0022857">
    <property type="term" value="F:transmembrane transporter activity"/>
    <property type="evidence" value="ECO:0007669"/>
    <property type="project" value="InterPro"/>
</dbReference>
<feature type="transmembrane region" description="Helical" evidence="6">
    <location>
        <begin position="479"/>
        <end position="499"/>
    </location>
</feature>
<sequence length="542" mass="57946">MDDKIPRNHIIVMIALCIAIFLVSLDTVIITTALPSIAADFNISDSGYAWVGSAYLLTNCCGIPAWGTFSNVFGRKPVLLLANAFFLAGSIMSATSRNLGMLIAGRAIQGLGGGGIGVSVNICVSDLFAERLRGLMLGIIGGVWAISSALGPVLGGILTQQLNWRWCFWINLPIDALVVLLIITCLRIHNTPTPFWNGIIGIDWLGAITIAGATVMFLLGLQFGGVTYPWSSATVVCLLLFGILTFILFFVAQARVSASPIMPFHIFSNRSNLSALTVTFFDGFVFNSVAYFLPLYYQSVLDSSPTRSGVLMLPLAVPLALFSASAGWIMQRTGRFLELLRGGLLLMTLGTGLLVDLPAHMDLARLIPFLIIIGIGFGPNFHAPLLALQKNLQEKDIAAGTATFGFIRMLSGALGIALCQVAFQSGIGDQRKRLASLGLPDKYLDLLTSGATISGSHNADATNTEALAWVRQAKTSAMSWVWVLCCVASCLGLLASLMIQKSRLNEGRVKDEQDSVEMAHTKSSSTDENHLIGARAVASAVV</sequence>
<dbReference type="PROSITE" id="PS50850">
    <property type="entry name" value="MFS"/>
    <property type="match status" value="1"/>
</dbReference>
<dbReference type="Pfam" id="PF07690">
    <property type="entry name" value="MFS_1"/>
    <property type="match status" value="2"/>
</dbReference>
<evidence type="ECO:0000256" key="4">
    <source>
        <dbReference type="ARBA" id="ARBA00022989"/>
    </source>
</evidence>
<feature type="transmembrane region" description="Helical" evidence="6">
    <location>
        <begin position="107"/>
        <end position="128"/>
    </location>
</feature>
<feature type="transmembrane region" description="Helical" evidence="6">
    <location>
        <begin position="366"/>
        <end position="388"/>
    </location>
</feature>
<evidence type="ECO:0000313" key="8">
    <source>
        <dbReference type="EMBL" id="KAF2669157.1"/>
    </source>
</evidence>
<keyword evidence="5 6" id="KW-0472">Membrane</keyword>
<dbReference type="SUPFAM" id="SSF103473">
    <property type="entry name" value="MFS general substrate transporter"/>
    <property type="match status" value="2"/>
</dbReference>
<evidence type="ECO:0000256" key="6">
    <source>
        <dbReference type="SAM" id="Phobius"/>
    </source>
</evidence>
<keyword evidence="4 6" id="KW-1133">Transmembrane helix</keyword>
<dbReference type="Proteomes" id="UP000799302">
    <property type="component" value="Unassembled WGS sequence"/>
</dbReference>
<feature type="transmembrane region" description="Helical" evidence="6">
    <location>
        <begin position="400"/>
        <end position="423"/>
    </location>
</feature>
<feature type="transmembrane region" description="Helical" evidence="6">
    <location>
        <begin position="12"/>
        <end position="35"/>
    </location>
</feature>
<feature type="domain" description="Major facilitator superfamily (MFS) profile" evidence="7">
    <location>
        <begin position="12"/>
        <end position="504"/>
    </location>
</feature>
<dbReference type="OrthoDB" id="10021397at2759"/>
<dbReference type="PRINTS" id="PR01036">
    <property type="entry name" value="TCRTETB"/>
</dbReference>
<dbReference type="Gene3D" id="1.20.1250.20">
    <property type="entry name" value="MFS general substrate transporter like domains"/>
    <property type="match status" value="1"/>
</dbReference>
<evidence type="ECO:0000256" key="2">
    <source>
        <dbReference type="ARBA" id="ARBA00007520"/>
    </source>
</evidence>
<feature type="transmembrane region" description="Helical" evidence="6">
    <location>
        <begin position="195"/>
        <end position="218"/>
    </location>
</feature>
<dbReference type="AlphaFoldDB" id="A0A6A6UCI4"/>
<dbReference type="PANTHER" id="PTHR23501:SF102">
    <property type="entry name" value="DRUG TRANSPORTER, PUTATIVE (AFU_ORTHOLOGUE AFUA_3G08530)-RELATED"/>
    <property type="match status" value="1"/>
</dbReference>
<feature type="transmembrane region" description="Helical" evidence="6">
    <location>
        <begin position="342"/>
        <end position="360"/>
    </location>
</feature>
<evidence type="ECO:0000313" key="9">
    <source>
        <dbReference type="Proteomes" id="UP000799302"/>
    </source>
</evidence>
<feature type="transmembrane region" description="Helical" evidence="6">
    <location>
        <begin position="230"/>
        <end position="252"/>
    </location>
</feature>
<dbReference type="GO" id="GO:0005886">
    <property type="term" value="C:plasma membrane"/>
    <property type="evidence" value="ECO:0007669"/>
    <property type="project" value="TreeGrafter"/>
</dbReference>
<feature type="transmembrane region" description="Helical" evidence="6">
    <location>
        <begin position="309"/>
        <end position="330"/>
    </location>
</feature>
<dbReference type="InterPro" id="IPR020846">
    <property type="entry name" value="MFS_dom"/>
</dbReference>
<comment type="subcellular location">
    <subcellularLocation>
        <location evidence="1">Membrane</location>
        <topology evidence="1">Multi-pass membrane protein</topology>
    </subcellularLocation>
</comment>
<comment type="similarity">
    <text evidence="2">Belongs to the major facilitator superfamily. TCR/Tet family.</text>
</comment>
<gene>
    <name evidence="8" type="ORF">BT63DRAFT_373077</name>
</gene>
<evidence type="ECO:0000256" key="1">
    <source>
        <dbReference type="ARBA" id="ARBA00004141"/>
    </source>
</evidence>
<feature type="transmembrane region" description="Helical" evidence="6">
    <location>
        <begin position="135"/>
        <end position="157"/>
    </location>
</feature>
<feature type="transmembrane region" description="Helical" evidence="6">
    <location>
        <begin position="47"/>
        <end position="66"/>
    </location>
</feature>
<organism evidence="8 9">
    <name type="scientific">Microthyrium microscopicum</name>
    <dbReference type="NCBI Taxonomy" id="703497"/>
    <lineage>
        <taxon>Eukaryota</taxon>
        <taxon>Fungi</taxon>
        <taxon>Dikarya</taxon>
        <taxon>Ascomycota</taxon>
        <taxon>Pezizomycotina</taxon>
        <taxon>Dothideomycetes</taxon>
        <taxon>Dothideomycetes incertae sedis</taxon>
        <taxon>Microthyriales</taxon>
        <taxon>Microthyriaceae</taxon>
        <taxon>Microthyrium</taxon>
    </lineage>
</organism>
<proteinExistence type="inferred from homology"/>
<keyword evidence="9" id="KW-1185">Reference proteome</keyword>
<evidence type="ECO:0000256" key="3">
    <source>
        <dbReference type="ARBA" id="ARBA00022692"/>
    </source>
</evidence>
<dbReference type="Gene3D" id="1.20.1720.10">
    <property type="entry name" value="Multidrug resistance protein D"/>
    <property type="match status" value="1"/>
</dbReference>
<dbReference type="EMBL" id="MU004235">
    <property type="protein sequence ID" value="KAF2669157.1"/>
    <property type="molecule type" value="Genomic_DNA"/>
</dbReference>
<feature type="transmembrane region" description="Helical" evidence="6">
    <location>
        <begin position="163"/>
        <end position="183"/>
    </location>
</feature>
<feature type="transmembrane region" description="Helical" evidence="6">
    <location>
        <begin position="273"/>
        <end position="297"/>
    </location>
</feature>
<evidence type="ECO:0000256" key="5">
    <source>
        <dbReference type="ARBA" id="ARBA00023136"/>
    </source>
</evidence>
<dbReference type="CDD" id="cd17502">
    <property type="entry name" value="MFS_Azr1_MDR_like"/>
    <property type="match status" value="1"/>
</dbReference>
<accession>A0A6A6UCI4</accession>